<keyword evidence="1" id="KW-0732">Signal</keyword>
<organism evidence="2 3">
    <name type="scientific">Nephila pilipes</name>
    <name type="common">Giant wood spider</name>
    <name type="synonym">Nephila maculata</name>
    <dbReference type="NCBI Taxonomy" id="299642"/>
    <lineage>
        <taxon>Eukaryota</taxon>
        <taxon>Metazoa</taxon>
        <taxon>Ecdysozoa</taxon>
        <taxon>Arthropoda</taxon>
        <taxon>Chelicerata</taxon>
        <taxon>Arachnida</taxon>
        <taxon>Araneae</taxon>
        <taxon>Araneomorphae</taxon>
        <taxon>Entelegynae</taxon>
        <taxon>Araneoidea</taxon>
        <taxon>Nephilidae</taxon>
        <taxon>Nephila</taxon>
    </lineage>
</organism>
<accession>A0A8X6Q9N5</accession>
<gene>
    <name evidence="2" type="ORF">NPIL_605241</name>
</gene>
<dbReference type="EMBL" id="BMAW01077518">
    <property type="protein sequence ID" value="GFU06736.1"/>
    <property type="molecule type" value="Genomic_DNA"/>
</dbReference>
<sequence length="110" mass="12422">MPPVAFAGCLCYWLLAVWLHFLVATIACYTSLLCEKHICHCTITGSTKRMQKKRKSSSKSTPAQRLRFRLPRAYLLANATLLHLLRGVAAVHFWHKTAPLSSNGWKANLK</sequence>
<protein>
    <recommendedName>
        <fullName evidence="4">Secreted protein</fullName>
    </recommendedName>
</protein>
<proteinExistence type="predicted"/>
<evidence type="ECO:0000313" key="2">
    <source>
        <dbReference type="EMBL" id="GFU06736.1"/>
    </source>
</evidence>
<feature type="signal peptide" evidence="1">
    <location>
        <begin position="1"/>
        <end position="28"/>
    </location>
</feature>
<dbReference type="AlphaFoldDB" id="A0A8X6Q9N5"/>
<keyword evidence="3" id="KW-1185">Reference proteome</keyword>
<evidence type="ECO:0008006" key="4">
    <source>
        <dbReference type="Google" id="ProtNLM"/>
    </source>
</evidence>
<reference evidence="2" key="1">
    <citation type="submission" date="2020-08" db="EMBL/GenBank/DDBJ databases">
        <title>Multicomponent nature underlies the extraordinary mechanical properties of spider dragline silk.</title>
        <authorList>
            <person name="Kono N."/>
            <person name="Nakamura H."/>
            <person name="Mori M."/>
            <person name="Yoshida Y."/>
            <person name="Ohtoshi R."/>
            <person name="Malay A.D."/>
            <person name="Moran D.A.P."/>
            <person name="Tomita M."/>
            <person name="Numata K."/>
            <person name="Arakawa K."/>
        </authorList>
    </citation>
    <scope>NUCLEOTIDE SEQUENCE</scope>
</reference>
<feature type="chain" id="PRO_5036496524" description="Secreted protein" evidence="1">
    <location>
        <begin position="29"/>
        <end position="110"/>
    </location>
</feature>
<name>A0A8X6Q9N5_NEPPI</name>
<comment type="caution">
    <text evidence="2">The sequence shown here is derived from an EMBL/GenBank/DDBJ whole genome shotgun (WGS) entry which is preliminary data.</text>
</comment>
<evidence type="ECO:0000313" key="3">
    <source>
        <dbReference type="Proteomes" id="UP000887013"/>
    </source>
</evidence>
<evidence type="ECO:0000256" key="1">
    <source>
        <dbReference type="SAM" id="SignalP"/>
    </source>
</evidence>
<dbReference type="Proteomes" id="UP000887013">
    <property type="component" value="Unassembled WGS sequence"/>
</dbReference>